<accession>A0ABS8FTV7</accession>
<dbReference type="SUPFAM" id="SSF158221">
    <property type="entry name" value="YnzC-like"/>
    <property type="match status" value="1"/>
</dbReference>
<gene>
    <name evidence="3" type="ORF">LKD70_03385</name>
</gene>
<dbReference type="RefSeq" id="WP_227706643.1">
    <property type="nucleotide sequence ID" value="NZ_JAJEQX010000004.1"/>
</dbReference>
<organism evidence="3 4">
    <name type="scientific">Ruminococcus turbiniformis</name>
    <dbReference type="NCBI Taxonomy" id="2881258"/>
    <lineage>
        <taxon>Bacteria</taxon>
        <taxon>Bacillati</taxon>
        <taxon>Bacillota</taxon>
        <taxon>Clostridia</taxon>
        <taxon>Eubacteriales</taxon>
        <taxon>Oscillospiraceae</taxon>
        <taxon>Ruminococcus</taxon>
    </lineage>
</organism>
<comment type="caution">
    <text evidence="3">The sequence shown here is derived from an EMBL/GenBank/DDBJ whole genome shotgun (WGS) entry which is preliminary data.</text>
</comment>
<dbReference type="PANTHER" id="PTHR37300">
    <property type="entry name" value="UPF0291 PROTEIN CBO2609/CLC_2481"/>
    <property type="match status" value="1"/>
</dbReference>
<dbReference type="Pfam" id="PF05979">
    <property type="entry name" value="DUF896"/>
    <property type="match status" value="1"/>
</dbReference>
<evidence type="ECO:0000256" key="1">
    <source>
        <dbReference type="ARBA" id="ARBA00022490"/>
    </source>
</evidence>
<evidence type="ECO:0000313" key="3">
    <source>
        <dbReference type="EMBL" id="MCC2253490.1"/>
    </source>
</evidence>
<dbReference type="HAMAP" id="MF_01103">
    <property type="entry name" value="UPF0291"/>
    <property type="match status" value="1"/>
</dbReference>
<sequence>MDSQKIERINELYRKSKAEGLTDDEKKEQKILRAEYLEAVKANLRGQLNNIDIEEKDGTVVNLGEKYGNRRKKGH</sequence>
<dbReference type="Proteomes" id="UP001198151">
    <property type="component" value="Unassembled WGS sequence"/>
</dbReference>
<dbReference type="EMBL" id="JAJEQX010000004">
    <property type="protein sequence ID" value="MCC2253490.1"/>
    <property type="molecule type" value="Genomic_DNA"/>
</dbReference>
<dbReference type="PANTHER" id="PTHR37300:SF1">
    <property type="entry name" value="UPF0291 PROTEIN YNZC"/>
    <property type="match status" value="1"/>
</dbReference>
<name>A0ABS8FTV7_9FIRM</name>
<evidence type="ECO:0000256" key="2">
    <source>
        <dbReference type="HAMAP-Rule" id="MF_01103"/>
    </source>
</evidence>
<keyword evidence="1 2" id="KW-0963">Cytoplasm</keyword>
<protein>
    <recommendedName>
        <fullName evidence="2">UPF0291 protein LKD70_03385</fullName>
    </recommendedName>
</protein>
<keyword evidence="4" id="KW-1185">Reference proteome</keyword>
<comment type="subcellular location">
    <subcellularLocation>
        <location evidence="2">Cytoplasm</location>
    </subcellularLocation>
</comment>
<reference evidence="3 4" key="1">
    <citation type="submission" date="2021-10" db="EMBL/GenBank/DDBJ databases">
        <title>Anaerobic single-cell dispensing facilitates the cultivation of human gut bacteria.</title>
        <authorList>
            <person name="Afrizal A."/>
        </authorList>
    </citation>
    <scope>NUCLEOTIDE SEQUENCE [LARGE SCALE GENOMIC DNA]</scope>
    <source>
        <strain evidence="3 4">CLA-AA-H200</strain>
    </source>
</reference>
<dbReference type="Gene3D" id="1.10.287.540">
    <property type="entry name" value="Helix hairpin bin"/>
    <property type="match status" value="1"/>
</dbReference>
<dbReference type="InterPro" id="IPR009242">
    <property type="entry name" value="DUF896"/>
</dbReference>
<proteinExistence type="inferred from homology"/>
<evidence type="ECO:0000313" key="4">
    <source>
        <dbReference type="Proteomes" id="UP001198151"/>
    </source>
</evidence>
<comment type="similarity">
    <text evidence="2">Belongs to the UPF0291 family.</text>
</comment>